<dbReference type="AlphaFoldDB" id="A0A511Z800"/>
<proteinExistence type="predicted"/>
<evidence type="ECO:0000313" key="2">
    <source>
        <dbReference type="EMBL" id="GEN83569.1"/>
    </source>
</evidence>
<organism evidence="2 3">
    <name type="scientific">Sporosarcina luteola</name>
    <dbReference type="NCBI Taxonomy" id="582850"/>
    <lineage>
        <taxon>Bacteria</taxon>
        <taxon>Bacillati</taxon>
        <taxon>Bacillota</taxon>
        <taxon>Bacilli</taxon>
        <taxon>Bacillales</taxon>
        <taxon>Caryophanaceae</taxon>
        <taxon>Sporosarcina</taxon>
    </lineage>
</organism>
<protein>
    <submittedName>
        <fullName evidence="2">Uncharacterized protein</fullName>
    </submittedName>
</protein>
<keyword evidence="1" id="KW-1133">Transmembrane helix</keyword>
<dbReference type="EMBL" id="BJYL01000023">
    <property type="protein sequence ID" value="GEN83569.1"/>
    <property type="molecule type" value="Genomic_DNA"/>
</dbReference>
<feature type="transmembrane region" description="Helical" evidence="1">
    <location>
        <begin position="57"/>
        <end position="80"/>
    </location>
</feature>
<evidence type="ECO:0000256" key="1">
    <source>
        <dbReference type="SAM" id="Phobius"/>
    </source>
</evidence>
<keyword evidence="3" id="KW-1185">Reference proteome</keyword>
<sequence>MSFDDNMATTSAAKVNTSISVSNTVTSTTSGLQEVGHAIVATGRRALRLPFTGKWPIILESPILLLFHFITHTFVFPALFPNN</sequence>
<comment type="caution">
    <text evidence="2">The sequence shown here is derived from an EMBL/GenBank/DDBJ whole genome shotgun (WGS) entry which is preliminary data.</text>
</comment>
<reference evidence="2 3" key="1">
    <citation type="submission" date="2019-07" db="EMBL/GenBank/DDBJ databases">
        <title>Whole genome shotgun sequence of Sporosarcina luteola NBRC 105378.</title>
        <authorList>
            <person name="Hosoyama A."/>
            <person name="Uohara A."/>
            <person name="Ohji S."/>
            <person name="Ichikawa N."/>
        </authorList>
    </citation>
    <scope>NUCLEOTIDE SEQUENCE [LARGE SCALE GENOMIC DNA]</scope>
    <source>
        <strain evidence="2 3">NBRC 105378</strain>
    </source>
</reference>
<accession>A0A511Z800</accession>
<keyword evidence="1" id="KW-0812">Transmembrane</keyword>
<gene>
    <name evidence="2" type="ORF">SLU01_18810</name>
</gene>
<dbReference type="Proteomes" id="UP000321901">
    <property type="component" value="Unassembled WGS sequence"/>
</dbReference>
<evidence type="ECO:0000313" key="3">
    <source>
        <dbReference type="Proteomes" id="UP000321901"/>
    </source>
</evidence>
<keyword evidence="1" id="KW-0472">Membrane</keyword>
<name>A0A511Z800_9BACL</name>